<dbReference type="OrthoDB" id="9806511at2"/>
<proteinExistence type="predicted"/>
<dbReference type="AlphaFoldDB" id="A0A543CH67"/>
<reference evidence="1 2" key="1">
    <citation type="submission" date="2019-06" db="EMBL/GenBank/DDBJ databases">
        <title>Sequencing the genomes of 1000 actinobacteria strains.</title>
        <authorList>
            <person name="Klenk H.-P."/>
        </authorList>
    </citation>
    <scope>NUCLEOTIDE SEQUENCE [LARGE SCALE GENOMIC DNA]</scope>
    <source>
        <strain evidence="1 2">DSM 102200</strain>
    </source>
</reference>
<gene>
    <name evidence="1" type="ORF">FB559_1982</name>
</gene>
<evidence type="ECO:0000313" key="1">
    <source>
        <dbReference type="EMBL" id="TQL96453.1"/>
    </source>
</evidence>
<keyword evidence="2" id="KW-1185">Reference proteome</keyword>
<dbReference type="Gene3D" id="3.30.310.50">
    <property type="entry name" value="Alpha-D-phosphohexomutase, C-terminal domain"/>
    <property type="match status" value="1"/>
</dbReference>
<dbReference type="Pfam" id="PF09981">
    <property type="entry name" value="DUF2218"/>
    <property type="match status" value="1"/>
</dbReference>
<organism evidence="1 2">
    <name type="scientific">Actinoallomurus bryophytorum</name>
    <dbReference type="NCBI Taxonomy" id="1490222"/>
    <lineage>
        <taxon>Bacteria</taxon>
        <taxon>Bacillati</taxon>
        <taxon>Actinomycetota</taxon>
        <taxon>Actinomycetes</taxon>
        <taxon>Streptosporangiales</taxon>
        <taxon>Thermomonosporaceae</taxon>
        <taxon>Actinoallomurus</taxon>
    </lineage>
</organism>
<evidence type="ECO:0000313" key="2">
    <source>
        <dbReference type="Proteomes" id="UP000316096"/>
    </source>
</evidence>
<name>A0A543CH67_9ACTN</name>
<comment type="caution">
    <text evidence="1">The sequence shown here is derived from an EMBL/GenBank/DDBJ whole genome shotgun (WGS) entry which is preliminary data.</text>
</comment>
<dbReference type="InterPro" id="IPR014543">
    <property type="entry name" value="UCP028291"/>
</dbReference>
<dbReference type="RefSeq" id="WP_141955308.1">
    <property type="nucleotide sequence ID" value="NZ_VFOZ01000001.1"/>
</dbReference>
<dbReference type="EMBL" id="VFOZ01000001">
    <property type="protein sequence ID" value="TQL96453.1"/>
    <property type="molecule type" value="Genomic_DNA"/>
</dbReference>
<dbReference type="Proteomes" id="UP000316096">
    <property type="component" value="Unassembled WGS sequence"/>
</dbReference>
<accession>A0A543CH67</accession>
<sequence length="118" mass="13141">MTLTAEARIETDRPSRYLVQLCEHANAMGGSRGRMHPGRRHHQVQVQAEWSDTHGVIRFEPWGRCTLDATSAALLLRVEATGEDGLRRLQDIIAADLARFGRRDHLTVSWAAGPDLTG</sequence>
<protein>
    <recommendedName>
        <fullName evidence="3">DUF2218 domain-containing protein</fullName>
    </recommendedName>
</protein>
<evidence type="ECO:0008006" key="3">
    <source>
        <dbReference type="Google" id="ProtNLM"/>
    </source>
</evidence>